<evidence type="ECO:0000313" key="3">
    <source>
        <dbReference type="EMBL" id="SUJ24353.1"/>
    </source>
</evidence>
<dbReference type="InterPro" id="IPR013728">
    <property type="entry name" value="BT_3987-like_N"/>
</dbReference>
<evidence type="ECO:0000256" key="1">
    <source>
        <dbReference type="SAM" id="SignalP"/>
    </source>
</evidence>
<evidence type="ECO:0000313" key="4">
    <source>
        <dbReference type="Proteomes" id="UP000254893"/>
    </source>
</evidence>
<organism evidence="3 4">
    <name type="scientific">Sphingobacterium spiritivorum</name>
    <name type="common">Flavobacterium spiritivorum</name>
    <dbReference type="NCBI Taxonomy" id="258"/>
    <lineage>
        <taxon>Bacteria</taxon>
        <taxon>Pseudomonadati</taxon>
        <taxon>Bacteroidota</taxon>
        <taxon>Sphingobacteriia</taxon>
        <taxon>Sphingobacteriales</taxon>
        <taxon>Sphingobacteriaceae</taxon>
        <taxon>Sphingobacterium</taxon>
    </lineage>
</organism>
<dbReference type="EMBL" id="UGYW01000002">
    <property type="protein sequence ID" value="SUJ24353.1"/>
    <property type="molecule type" value="Genomic_DNA"/>
</dbReference>
<keyword evidence="1" id="KW-0732">Signal</keyword>
<feature type="domain" description="F5/8 type C" evidence="2">
    <location>
        <begin position="340"/>
        <end position="490"/>
    </location>
</feature>
<dbReference type="Pfam" id="PF00754">
    <property type="entry name" value="F5_F8_type_C"/>
    <property type="match status" value="1"/>
</dbReference>
<dbReference type="InterPro" id="IPR008979">
    <property type="entry name" value="Galactose-bd-like_sf"/>
</dbReference>
<dbReference type="Gene3D" id="2.60.120.260">
    <property type="entry name" value="Galactose-binding domain-like"/>
    <property type="match status" value="1"/>
</dbReference>
<reference evidence="3 4" key="1">
    <citation type="submission" date="2018-06" db="EMBL/GenBank/DDBJ databases">
        <authorList>
            <consortium name="Pathogen Informatics"/>
            <person name="Doyle S."/>
        </authorList>
    </citation>
    <scope>NUCLEOTIDE SEQUENCE [LARGE SCALE GENOMIC DNA]</scope>
    <source>
        <strain evidence="3 4">NCTC11388</strain>
    </source>
</reference>
<feature type="signal peptide" evidence="1">
    <location>
        <begin position="1"/>
        <end position="27"/>
    </location>
</feature>
<proteinExistence type="predicted"/>
<dbReference type="PROSITE" id="PS51257">
    <property type="entry name" value="PROKAR_LIPOPROTEIN"/>
    <property type="match status" value="1"/>
</dbReference>
<protein>
    <submittedName>
        <fullName evidence="3">Domain of uncharacterized function (DUF1735)</fullName>
    </submittedName>
</protein>
<dbReference type="Pfam" id="PF08522">
    <property type="entry name" value="BT_3987-like_N"/>
    <property type="match status" value="2"/>
</dbReference>
<sequence>MKRKAYITILKSSIPLLLLLPVLSSCSKDNMINTKYLETYLGADQFQTDATLPTLSFDLYADGRVNGGNKPAILSFANPIKLSTASPTDINVKLKFADKSLVDEYNVKNNTKYSMLPEGACKLQQESFVIKSGKLIADTDSIRLNLADAGLFTSEATEYLLPIVLDGLESKDAGAKINTNAMFIKVIPKVYIASLSGLNMENNLINMVYTTTTGGDIFVPPSDGTVQVNLNPKAGVSTAVEVVSGGESVVNSYNTANNKSYTLLPASNYSITSSGTAVFESGQSTIDLSVKLLNNKQLDVKKQYMLPLTLKQGNIAFSDKKANTVMIVVSAKVTNIDLGSKTPVTGTVVNRNSPAWSIVEASRPFSSAYAATNVLDSRNTTSWFVAGENSFITVDMAQSITVKGFVLMPSYAFGATYNATGIDVFTSNDNVTWTSQGTYVGDEVSSSSSATSPDNRNINFYTPVSCRYVKFVMSTLPYSYGGFSEINAIK</sequence>
<feature type="chain" id="PRO_5016847250" evidence="1">
    <location>
        <begin position="28"/>
        <end position="490"/>
    </location>
</feature>
<dbReference type="SUPFAM" id="SSF49785">
    <property type="entry name" value="Galactose-binding domain-like"/>
    <property type="match status" value="1"/>
</dbReference>
<name>A0A380CMN9_SPHSI</name>
<evidence type="ECO:0000259" key="2">
    <source>
        <dbReference type="PROSITE" id="PS50022"/>
    </source>
</evidence>
<dbReference type="InterPro" id="IPR000421">
    <property type="entry name" value="FA58C"/>
</dbReference>
<dbReference type="PROSITE" id="PS50022">
    <property type="entry name" value="FA58C_3"/>
    <property type="match status" value="1"/>
</dbReference>
<dbReference type="Gene3D" id="2.60.40.1740">
    <property type="entry name" value="hypothetical protein (bacova_03559)"/>
    <property type="match status" value="2"/>
</dbReference>
<dbReference type="AlphaFoldDB" id="A0A380CMN9"/>
<dbReference type="Proteomes" id="UP000254893">
    <property type="component" value="Unassembled WGS sequence"/>
</dbReference>
<dbReference type="RefSeq" id="WP_115170967.1">
    <property type="nucleotide sequence ID" value="NZ_UGYW01000002.1"/>
</dbReference>
<gene>
    <name evidence="3" type="ORF">NCTC11388_03501</name>
</gene>
<accession>A0A380CMN9</accession>